<feature type="compositionally biased region" description="Low complexity" evidence="2">
    <location>
        <begin position="98"/>
        <end position="108"/>
    </location>
</feature>
<sequence length="233" mass="25726">MAAADPPPRGEAAPALKQSASIDRIPVDERRILHRLAGDLWGGDVDPGALAVSQLRGAMTNKGNDPHKVLVRIYGRGVEVFFDRADEVRTFECMSRHGQGPRLLGPLRQRPRRGVHQRQDPLRRGSARPDDVCRDPLLPSTPSSPPRSRDLLRSCHQRPPPPPLSSPSRLRSAAVIRCKAAINAHAPLRAATFPGSRALLRRHTFWSIAPAINALLPNLFRRFARISFDVLSS</sequence>
<keyword evidence="4" id="KW-0808">Transferase</keyword>
<protein>
    <submittedName>
        <fullName evidence="4">Putative choline kinase 2</fullName>
    </submittedName>
</protein>
<feature type="region of interest" description="Disordered" evidence="2">
    <location>
        <begin position="96"/>
        <end position="170"/>
    </location>
</feature>
<dbReference type="Gene3D" id="3.30.200.20">
    <property type="entry name" value="Phosphorylase Kinase, domain 1"/>
    <property type="match status" value="1"/>
</dbReference>
<dbReference type="InParanoid" id="A0A1D6J891"/>
<dbReference type="GO" id="GO:0016301">
    <property type="term" value="F:kinase activity"/>
    <property type="evidence" value="ECO:0007669"/>
    <property type="project" value="UniProtKB-KW"/>
</dbReference>
<dbReference type="EMBL" id="CM000786">
    <property type="protein sequence ID" value="AQK44124.1"/>
    <property type="molecule type" value="Genomic_DNA"/>
</dbReference>
<dbReference type="EMBL" id="CM000786">
    <property type="protein sequence ID" value="AQK44135.1"/>
    <property type="molecule type" value="Genomic_DNA"/>
</dbReference>
<evidence type="ECO:0000313" key="4">
    <source>
        <dbReference type="EMBL" id="AQK44135.1"/>
    </source>
</evidence>
<dbReference type="Pfam" id="PF01633">
    <property type="entry name" value="Choline_kinase"/>
    <property type="match status" value="1"/>
</dbReference>
<keyword evidence="4" id="KW-0418">Kinase</keyword>
<evidence type="ECO:0000313" key="3">
    <source>
        <dbReference type="EMBL" id="AQK44124.1"/>
    </source>
</evidence>
<dbReference type="InterPro" id="IPR011009">
    <property type="entry name" value="Kinase-like_dom_sf"/>
</dbReference>
<feature type="compositionally biased region" description="Basic and acidic residues" evidence="2">
    <location>
        <begin position="117"/>
        <end position="134"/>
    </location>
</feature>
<dbReference type="PANTHER" id="PTHR22603:SF74">
    <property type="entry name" value="OS01G0183000 PROTEIN"/>
    <property type="match status" value="1"/>
</dbReference>
<proteinExistence type="inferred from homology"/>
<accession>A0A1D6J891</accession>
<evidence type="ECO:0000256" key="2">
    <source>
        <dbReference type="SAM" id="MobiDB-lite"/>
    </source>
</evidence>
<organism evidence="4">
    <name type="scientific">Zea mays</name>
    <name type="common">Maize</name>
    <dbReference type="NCBI Taxonomy" id="4577"/>
    <lineage>
        <taxon>Eukaryota</taxon>
        <taxon>Viridiplantae</taxon>
        <taxon>Streptophyta</taxon>
        <taxon>Embryophyta</taxon>
        <taxon>Tracheophyta</taxon>
        <taxon>Spermatophyta</taxon>
        <taxon>Magnoliopsida</taxon>
        <taxon>Liliopsida</taxon>
        <taxon>Poales</taxon>
        <taxon>Poaceae</taxon>
        <taxon>PACMAD clade</taxon>
        <taxon>Panicoideae</taxon>
        <taxon>Andropogonodae</taxon>
        <taxon>Andropogoneae</taxon>
        <taxon>Tripsacinae</taxon>
        <taxon>Zea</taxon>
    </lineage>
</organism>
<dbReference type="PANTHER" id="PTHR22603">
    <property type="entry name" value="CHOLINE/ETHANOALAMINE KINASE"/>
    <property type="match status" value="1"/>
</dbReference>
<evidence type="ECO:0000256" key="1">
    <source>
        <dbReference type="ARBA" id="ARBA00038211"/>
    </source>
</evidence>
<comment type="similarity">
    <text evidence="1">Belongs to the choline/ethanolamine kinase family.</text>
</comment>
<dbReference type="STRING" id="4577.A0A1D6J891"/>
<dbReference type="AlphaFoldDB" id="A0A1D6J891"/>
<reference evidence="4" key="1">
    <citation type="submission" date="2015-12" db="EMBL/GenBank/DDBJ databases">
        <title>Update maize B73 reference genome by single molecule sequencing technologies.</title>
        <authorList>
            <consortium name="Maize Genome Sequencing Project"/>
            <person name="Ware D."/>
        </authorList>
    </citation>
    <scope>NUCLEOTIDE SEQUENCE</scope>
    <source>
        <tissue evidence="4">Seedling</tissue>
    </source>
</reference>
<dbReference type="ExpressionAtlas" id="A0A1D6J891">
    <property type="expression patterns" value="baseline and differential"/>
</dbReference>
<dbReference type="SUPFAM" id="SSF56112">
    <property type="entry name" value="Protein kinase-like (PK-like)"/>
    <property type="match status" value="1"/>
</dbReference>
<name>A0A1D6J891_MAIZE</name>
<gene>
    <name evidence="3" type="ORF">ZEAMMB73_Zm00001d025632</name>
    <name evidence="4" type="ORF">ZEAMMB73_Zm00001d025636</name>
</gene>